<evidence type="ECO:0000313" key="1">
    <source>
        <dbReference type="EMBL" id="JAH82949.1"/>
    </source>
</evidence>
<reference evidence="1" key="1">
    <citation type="submission" date="2014-11" db="EMBL/GenBank/DDBJ databases">
        <authorList>
            <person name="Amaro Gonzalez C."/>
        </authorList>
    </citation>
    <scope>NUCLEOTIDE SEQUENCE</scope>
</reference>
<organism evidence="1">
    <name type="scientific">Anguilla anguilla</name>
    <name type="common">European freshwater eel</name>
    <name type="synonym">Muraena anguilla</name>
    <dbReference type="NCBI Taxonomy" id="7936"/>
    <lineage>
        <taxon>Eukaryota</taxon>
        <taxon>Metazoa</taxon>
        <taxon>Chordata</taxon>
        <taxon>Craniata</taxon>
        <taxon>Vertebrata</taxon>
        <taxon>Euteleostomi</taxon>
        <taxon>Actinopterygii</taxon>
        <taxon>Neopterygii</taxon>
        <taxon>Teleostei</taxon>
        <taxon>Anguilliformes</taxon>
        <taxon>Anguillidae</taxon>
        <taxon>Anguilla</taxon>
    </lineage>
</organism>
<accession>A0A0E9VXT1</accession>
<name>A0A0E9VXT1_ANGAN</name>
<reference evidence="1" key="2">
    <citation type="journal article" date="2015" name="Fish Shellfish Immunol.">
        <title>Early steps in the European eel (Anguilla anguilla)-Vibrio vulnificus interaction in the gills: Role of the RtxA13 toxin.</title>
        <authorList>
            <person name="Callol A."/>
            <person name="Pajuelo D."/>
            <person name="Ebbesson L."/>
            <person name="Teles M."/>
            <person name="MacKenzie S."/>
            <person name="Amaro C."/>
        </authorList>
    </citation>
    <scope>NUCLEOTIDE SEQUENCE</scope>
</reference>
<protein>
    <submittedName>
        <fullName evidence="1">Uncharacterized protein</fullName>
    </submittedName>
</protein>
<dbReference type="AlphaFoldDB" id="A0A0E9VXT1"/>
<dbReference type="EMBL" id="GBXM01025628">
    <property type="protein sequence ID" value="JAH82949.1"/>
    <property type="molecule type" value="Transcribed_RNA"/>
</dbReference>
<sequence>MFRRHYLNQVLYNIRIILLNCC</sequence>
<proteinExistence type="predicted"/>